<protein>
    <submittedName>
        <fullName evidence="1">Polyhydroxyalkanoic acid system protein</fullName>
    </submittedName>
</protein>
<evidence type="ECO:0000313" key="1">
    <source>
        <dbReference type="EMBL" id="ALL15358.1"/>
    </source>
</evidence>
<proteinExistence type="predicted"/>
<accession>A0A0P0P410</accession>
<organism evidence="1 2">
    <name type="scientific">Caulobacter henricii</name>
    <dbReference type="NCBI Taxonomy" id="69395"/>
    <lineage>
        <taxon>Bacteria</taxon>
        <taxon>Pseudomonadati</taxon>
        <taxon>Pseudomonadota</taxon>
        <taxon>Alphaproteobacteria</taxon>
        <taxon>Caulobacterales</taxon>
        <taxon>Caulobacteraceae</taxon>
        <taxon>Caulobacter</taxon>
    </lineage>
</organism>
<dbReference type="OrthoDB" id="8853368at2"/>
<dbReference type="Proteomes" id="UP000056905">
    <property type="component" value="Chromosome"/>
</dbReference>
<dbReference type="AlphaFoldDB" id="A0A0P0P410"/>
<dbReference type="InterPro" id="IPR013433">
    <property type="entry name" value="PHA_gran_rgn"/>
</dbReference>
<gene>
    <name evidence="1" type="ORF">AQ619_14415</name>
</gene>
<reference evidence="1 2" key="1">
    <citation type="submission" date="2015-10" db="EMBL/GenBank/DDBJ databases">
        <title>Conservation of the essential genome among Caulobacter and Brevundimonas species.</title>
        <authorList>
            <person name="Scott D."/>
            <person name="Ely B."/>
        </authorList>
    </citation>
    <scope>NUCLEOTIDE SEQUENCE [LARGE SCALE GENOMIC DNA]</scope>
    <source>
        <strain evidence="1 2">CB4</strain>
    </source>
</reference>
<dbReference type="RefSeq" id="WP_062151715.1">
    <property type="nucleotide sequence ID" value="NZ_CP013002.1"/>
</dbReference>
<evidence type="ECO:0000313" key="2">
    <source>
        <dbReference type="Proteomes" id="UP000056905"/>
    </source>
</evidence>
<keyword evidence="2" id="KW-1185">Reference proteome</keyword>
<sequence length="104" mass="11098">MSKPITITIPHKLGAAEARRRIESGFAQLASQIPGGSADQVQQTWNGDTLTFSAVAMGQTISGTLDVLGDLVKLDIVLPGMLGMIAGKIRDQLQKRGQLLLENK</sequence>
<dbReference type="EMBL" id="CP013002">
    <property type="protein sequence ID" value="ALL15358.1"/>
    <property type="molecule type" value="Genomic_DNA"/>
</dbReference>
<dbReference type="STRING" id="69395.AQ619_14415"/>
<dbReference type="KEGG" id="chq:AQ619_14415"/>
<name>A0A0P0P410_9CAUL</name>
<dbReference type="Pfam" id="PF09650">
    <property type="entry name" value="PHA_gran_rgn"/>
    <property type="match status" value="1"/>
</dbReference>